<sequence>MKQYVDLLELICASSSLPNTALLQDVNAIYAKLGGNGHLITVV</sequence>
<reference evidence="1" key="1">
    <citation type="submission" date="2014-11" db="EMBL/GenBank/DDBJ databases">
        <authorList>
            <person name="Amaro Gonzalez C."/>
        </authorList>
    </citation>
    <scope>NUCLEOTIDE SEQUENCE</scope>
</reference>
<protein>
    <submittedName>
        <fullName evidence="1">Uncharacterized protein</fullName>
    </submittedName>
</protein>
<reference evidence="1" key="2">
    <citation type="journal article" date="2015" name="Fish Shellfish Immunol.">
        <title>Early steps in the European eel (Anguilla anguilla)-Vibrio vulnificus interaction in the gills: Role of the RtxA13 toxin.</title>
        <authorList>
            <person name="Callol A."/>
            <person name="Pajuelo D."/>
            <person name="Ebbesson L."/>
            <person name="Teles M."/>
            <person name="MacKenzie S."/>
            <person name="Amaro C."/>
        </authorList>
    </citation>
    <scope>NUCLEOTIDE SEQUENCE</scope>
</reference>
<proteinExistence type="predicted"/>
<accession>A0A0E9XNH8</accession>
<organism evidence="1">
    <name type="scientific">Anguilla anguilla</name>
    <name type="common">European freshwater eel</name>
    <name type="synonym">Muraena anguilla</name>
    <dbReference type="NCBI Taxonomy" id="7936"/>
    <lineage>
        <taxon>Eukaryota</taxon>
        <taxon>Metazoa</taxon>
        <taxon>Chordata</taxon>
        <taxon>Craniata</taxon>
        <taxon>Vertebrata</taxon>
        <taxon>Euteleostomi</taxon>
        <taxon>Actinopterygii</taxon>
        <taxon>Neopterygii</taxon>
        <taxon>Teleostei</taxon>
        <taxon>Anguilliformes</taxon>
        <taxon>Anguillidae</taxon>
        <taxon>Anguilla</taxon>
    </lineage>
</organism>
<dbReference type="AlphaFoldDB" id="A0A0E9XNH8"/>
<name>A0A0E9XNH8_ANGAN</name>
<dbReference type="EMBL" id="GBXM01005334">
    <property type="protein sequence ID" value="JAI03244.1"/>
    <property type="molecule type" value="Transcribed_RNA"/>
</dbReference>
<evidence type="ECO:0000313" key="1">
    <source>
        <dbReference type="EMBL" id="JAI03244.1"/>
    </source>
</evidence>